<organism evidence="1 2">
    <name type="scientific">Saccharomonospora glauca K62</name>
    <dbReference type="NCBI Taxonomy" id="928724"/>
    <lineage>
        <taxon>Bacteria</taxon>
        <taxon>Bacillati</taxon>
        <taxon>Actinomycetota</taxon>
        <taxon>Actinomycetes</taxon>
        <taxon>Pseudonocardiales</taxon>
        <taxon>Pseudonocardiaceae</taxon>
        <taxon>Saccharomonospora</taxon>
    </lineage>
</organism>
<proteinExistence type="predicted"/>
<dbReference type="RefSeq" id="WP_005462756.1">
    <property type="nucleotide sequence ID" value="NZ_CM001484.1"/>
</dbReference>
<evidence type="ECO:0000313" key="1">
    <source>
        <dbReference type="EMBL" id="EIE98228.1"/>
    </source>
</evidence>
<dbReference type="Pfam" id="PF03995">
    <property type="entry name" value="Inhibitor_I36"/>
    <property type="match status" value="1"/>
</dbReference>
<dbReference type="Proteomes" id="UP000005087">
    <property type="component" value="Chromosome"/>
</dbReference>
<name>I1CZV4_9PSEU</name>
<keyword evidence="2" id="KW-1185">Reference proteome</keyword>
<dbReference type="eggNOG" id="ENOG5034BZQ">
    <property type="taxonomic scope" value="Bacteria"/>
</dbReference>
<dbReference type="STRING" id="928724.SacglDRAFT_01300"/>
<evidence type="ECO:0000313" key="2">
    <source>
        <dbReference type="Proteomes" id="UP000005087"/>
    </source>
</evidence>
<gene>
    <name evidence="1" type="ORF">SacglDRAFT_01300</name>
</gene>
<accession>I1CZV4</accession>
<protein>
    <recommendedName>
        <fullName evidence="3">Peptidase inhibitor family I36</fullName>
    </recommendedName>
</protein>
<sequence>MNRHSHRRTLAAVSARPRAARRRRAVVFLSGLAFTLAASVAPTTVAHAEGAARPRGASACETGEFCLWSEADYGGTLVRLDLRNTNPEECRPLPDGMTARSFSNLIDRHVTVYQDAHCSTEADFSTYPGPGTFVPRSPYVVRAVQIWN</sequence>
<dbReference type="HOGENOM" id="CLU_129872_0_0_11"/>
<evidence type="ECO:0008006" key="3">
    <source>
        <dbReference type="Google" id="ProtNLM"/>
    </source>
</evidence>
<dbReference type="EMBL" id="CM001484">
    <property type="protein sequence ID" value="EIE98228.1"/>
    <property type="molecule type" value="Genomic_DNA"/>
</dbReference>
<dbReference type="AlphaFoldDB" id="I1CZV4"/>
<reference evidence="2" key="2">
    <citation type="submission" date="2012-01" db="EMBL/GenBank/DDBJ databases">
        <title>Noncontiguous Finished sequence of chromosome of Saccharomonospora glauca K62.</title>
        <authorList>
            <consortium name="US DOE Joint Genome Institute"/>
            <person name="Lucas S."/>
            <person name="Han J."/>
            <person name="Lapidus A."/>
            <person name="Cheng J.-F."/>
            <person name="Goodwin L."/>
            <person name="Pitluck S."/>
            <person name="Peters L."/>
            <person name="Mikhailova N."/>
            <person name="Held B."/>
            <person name="Detter J.C."/>
            <person name="Han C."/>
            <person name="Tapia R."/>
            <person name="Land M."/>
            <person name="Hauser L."/>
            <person name="Kyrpides N."/>
            <person name="Ivanova N."/>
            <person name="Pagani I."/>
            <person name="Brambilla E.-M."/>
            <person name="Klenk H.-P."/>
            <person name="Woyke T."/>
        </authorList>
    </citation>
    <scope>NUCLEOTIDE SEQUENCE [LARGE SCALE GENOMIC DNA]</scope>
    <source>
        <strain evidence="2">K62</strain>
    </source>
</reference>
<reference evidence="1 2" key="1">
    <citation type="submission" date="2011-09" db="EMBL/GenBank/DDBJ databases">
        <authorList>
            <consortium name="US DOE Joint Genome Institute (JGI-PGF)"/>
            <person name="Lucas S."/>
            <person name="Han J."/>
            <person name="Lapidus A."/>
            <person name="Cheng J.-F."/>
            <person name="Goodwin L."/>
            <person name="Pitluck S."/>
            <person name="Peters L."/>
            <person name="Land M.L."/>
            <person name="Hauser L."/>
            <person name="Brambilla E."/>
            <person name="Klenk H.-P."/>
            <person name="Woyke T.J."/>
        </authorList>
    </citation>
    <scope>NUCLEOTIDE SEQUENCE [LARGE SCALE GENOMIC DNA]</scope>
    <source>
        <strain evidence="1 2">K62</strain>
    </source>
</reference>